<feature type="transmembrane region" description="Helical" evidence="1">
    <location>
        <begin position="90"/>
        <end position="110"/>
    </location>
</feature>
<keyword evidence="1" id="KW-0812">Transmembrane</keyword>
<keyword evidence="3" id="KW-1185">Reference proteome</keyword>
<dbReference type="KEGG" id="aba:Acid345_2225"/>
<dbReference type="EMBL" id="CP000360">
    <property type="protein sequence ID" value="ABF41226.1"/>
    <property type="molecule type" value="Genomic_DNA"/>
</dbReference>
<organism evidence="2 3">
    <name type="scientific">Koribacter versatilis (strain Ellin345)</name>
    <dbReference type="NCBI Taxonomy" id="204669"/>
    <lineage>
        <taxon>Bacteria</taxon>
        <taxon>Pseudomonadati</taxon>
        <taxon>Acidobacteriota</taxon>
        <taxon>Terriglobia</taxon>
        <taxon>Terriglobales</taxon>
        <taxon>Candidatus Korobacteraceae</taxon>
        <taxon>Candidatus Korobacter</taxon>
    </lineage>
</organism>
<feature type="transmembrane region" description="Helical" evidence="1">
    <location>
        <begin position="18"/>
        <end position="38"/>
    </location>
</feature>
<feature type="transmembrane region" description="Helical" evidence="1">
    <location>
        <begin position="58"/>
        <end position="78"/>
    </location>
</feature>
<evidence type="ECO:0000313" key="3">
    <source>
        <dbReference type="Proteomes" id="UP000002432"/>
    </source>
</evidence>
<proteinExistence type="predicted"/>
<dbReference type="STRING" id="204669.Acid345_2225"/>
<dbReference type="AlphaFoldDB" id="Q1IPH4"/>
<reference evidence="2 3" key="1">
    <citation type="journal article" date="2009" name="Appl. Environ. Microbiol.">
        <title>Three genomes from the phylum Acidobacteria provide insight into the lifestyles of these microorganisms in soils.</title>
        <authorList>
            <person name="Ward N.L."/>
            <person name="Challacombe J.F."/>
            <person name="Janssen P.H."/>
            <person name="Henrissat B."/>
            <person name="Coutinho P.M."/>
            <person name="Wu M."/>
            <person name="Xie G."/>
            <person name="Haft D.H."/>
            <person name="Sait M."/>
            <person name="Badger J."/>
            <person name="Barabote R.D."/>
            <person name="Bradley B."/>
            <person name="Brettin T.S."/>
            <person name="Brinkac L.M."/>
            <person name="Bruce D."/>
            <person name="Creasy T."/>
            <person name="Daugherty S.C."/>
            <person name="Davidsen T.M."/>
            <person name="DeBoy R.T."/>
            <person name="Detter J.C."/>
            <person name="Dodson R.J."/>
            <person name="Durkin A.S."/>
            <person name="Ganapathy A."/>
            <person name="Gwinn-Giglio M."/>
            <person name="Han C.S."/>
            <person name="Khouri H."/>
            <person name="Kiss H."/>
            <person name="Kothari S.P."/>
            <person name="Madupu R."/>
            <person name="Nelson K.E."/>
            <person name="Nelson W.C."/>
            <person name="Paulsen I."/>
            <person name="Penn K."/>
            <person name="Ren Q."/>
            <person name="Rosovitz M.J."/>
            <person name="Selengut J.D."/>
            <person name="Shrivastava S."/>
            <person name="Sullivan S.A."/>
            <person name="Tapia R."/>
            <person name="Thompson L.S."/>
            <person name="Watkins K.L."/>
            <person name="Yang Q."/>
            <person name="Yu C."/>
            <person name="Zafar N."/>
            <person name="Zhou L."/>
            <person name="Kuske C.R."/>
        </authorList>
    </citation>
    <scope>NUCLEOTIDE SEQUENCE [LARGE SCALE GENOMIC DNA]</scope>
    <source>
        <strain evidence="2 3">Ellin345</strain>
    </source>
</reference>
<sequence>MVLKCAVDRINDVRAAKAIAAISLGLSALYLVELLVFYRNDYLAFPWEASPTAVLRGMPFLPLVALAAAVVALCVWKANSHGRAKSRTPIWALAWSVLAVLSLAPCGFVFSHQGAVHTQMSAVASVRTLSVALREYAKAHPSEGYPSSISQLTQPTDAPWQIDPVLGAGIKSAYRFAYAANSGAVGKRTRYTISAEPLHPKSPYSNRFFFTDESGVIRMEKDKKATADSAALQ</sequence>
<evidence type="ECO:0000313" key="2">
    <source>
        <dbReference type="EMBL" id="ABF41226.1"/>
    </source>
</evidence>
<dbReference type="EnsemblBacteria" id="ABF41226">
    <property type="protein sequence ID" value="ABF41226"/>
    <property type="gene ID" value="Acid345_2225"/>
</dbReference>
<gene>
    <name evidence="2" type="ordered locus">Acid345_2225</name>
</gene>
<evidence type="ECO:0000256" key="1">
    <source>
        <dbReference type="SAM" id="Phobius"/>
    </source>
</evidence>
<dbReference type="HOGENOM" id="CLU_1188721_0_0_0"/>
<name>Q1IPH4_KORVE</name>
<dbReference type="Proteomes" id="UP000002432">
    <property type="component" value="Chromosome"/>
</dbReference>
<keyword evidence="1" id="KW-1133">Transmembrane helix</keyword>
<accession>Q1IPH4</accession>
<keyword evidence="1" id="KW-0472">Membrane</keyword>
<protein>
    <submittedName>
        <fullName evidence="2">Uncharacterized protein</fullName>
    </submittedName>
</protein>